<keyword evidence="1" id="KW-0812">Transmembrane</keyword>
<protein>
    <submittedName>
        <fullName evidence="2">DUF6353 family protein</fullName>
    </submittedName>
</protein>
<comment type="caution">
    <text evidence="2">The sequence shown here is derived from an EMBL/GenBank/DDBJ whole genome shotgun (WGS) entry which is preliminary data.</text>
</comment>
<dbReference type="Pfam" id="PF19880">
    <property type="entry name" value="DUF6353"/>
    <property type="match status" value="1"/>
</dbReference>
<reference evidence="2" key="1">
    <citation type="submission" date="2023-01" db="EMBL/GenBank/DDBJ databases">
        <title>Human gut microbiome strain richness.</title>
        <authorList>
            <person name="Chen-Liaw A."/>
        </authorList>
    </citation>
    <scope>NUCLEOTIDE SEQUENCE</scope>
    <source>
        <strain evidence="2">2225st1_A6_2225SCRN_200828</strain>
    </source>
</reference>
<dbReference type="RefSeq" id="WP_130849636.1">
    <property type="nucleotide sequence ID" value="NZ_DAWDUS010000004.1"/>
</dbReference>
<keyword evidence="1" id="KW-0472">Membrane</keyword>
<sequence length="276" mass="30029">MNAKTTLLHGAGKAVKKAAPTILTVVSAAGVVATAALAVRATPKALKRIEAAKAVKKAENGGNLTRMETIGACWQCYVPAAATGIAVIGCIFGANALNRRQQAALVSAYALVSRSYNDYQRKVKELHGVDAHRRIMEALAAEKSKKQPIYAGTLIGSSSLDFEDAGEEERLFYDAISERYFQATISQVLQAEYHLNRNFALGGGFITLNQFYEFLGIEPVPGGDEVGWMVSDGLYWVDFDHQKTVVDDGLNGEVECYIIDAPFPPVSEREYEDMEL</sequence>
<dbReference type="AlphaFoldDB" id="A0AAW6C9Y9"/>
<evidence type="ECO:0000313" key="2">
    <source>
        <dbReference type="EMBL" id="MDB7908644.1"/>
    </source>
</evidence>
<evidence type="ECO:0000313" key="3">
    <source>
        <dbReference type="Proteomes" id="UP001211006"/>
    </source>
</evidence>
<dbReference type="InterPro" id="IPR045933">
    <property type="entry name" value="DUF6353"/>
</dbReference>
<proteinExistence type="predicted"/>
<evidence type="ECO:0000256" key="1">
    <source>
        <dbReference type="SAM" id="Phobius"/>
    </source>
</evidence>
<accession>A0AAW6C9Y9</accession>
<dbReference type="Proteomes" id="UP001211006">
    <property type="component" value="Unassembled WGS sequence"/>
</dbReference>
<feature type="transmembrane region" description="Helical" evidence="1">
    <location>
        <begin position="20"/>
        <end position="39"/>
    </location>
</feature>
<gene>
    <name evidence="2" type="ORF">PND83_21915</name>
</gene>
<organism evidence="2 3">
    <name type="scientific">Flavonifractor plautii</name>
    <name type="common">Fusobacterium plautii</name>
    <dbReference type="NCBI Taxonomy" id="292800"/>
    <lineage>
        <taxon>Bacteria</taxon>
        <taxon>Bacillati</taxon>
        <taxon>Bacillota</taxon>
        <taxon>Clostridia</taxon>
        <taxon>Eubacteriales</taxon>
        <taxon>Oscillospiraceae</taxon>
        <taxon>Flavonifractor</taxon>
    </lineage>
</organism>
<keyword evidence="1" id="KW-1133">Transmembrane helix</keyword>
<dbReference type="EMBL" id="JAQLWO010000039">
    <property type="protein sequence ID" value="MDB7908644.1"/>
    <property type="molecule type" value="Genomic_DNA"/>
</dbReference>
<name>A0AAW6C9Y9_FLAPL</name>